<sequence length="33" mass="3621">MDKSISGHKSVPNSNVKINVLYSVCAACHNCDW</sequence>
<reference evidence="1" key="1">
    <citation type="submission" date="2014-11" db="EMBL/GenBank/DDBJ databases">
        <authorList>
            <person name="Amaro Gonzalez C."/>
        </authorList>
    </citation>
    <scope>NUCLEOTIDE SEQUENCE</scope>
</reference>
<name>A0A0E9R653_ANGAN</name>
<organism evidence="1">
    <name type="scientific">Anguilla anguilla</name>
    <name type="common">European freshwater eel</name>
    <name type="synonym">Muraena anguilla</name>
    <dbReference type="NCBI Taxonomy" id="7936"/>
    <lineage>
        <taxon>Eukaryota</taxon>
        <taxon>Metazoa</taxon>
        <taxon>Chordata</taxon>
        <taxon>Craniata</taxon>
        <taxon>Vertebrata</taxon>
        <taxon>Euteleostomi</taxon>
        <taxon>Actinopterygii</taxon>
        <taxon>Neopterygii</taxon>
        <taxon>Teleostei</taxon>
        <taxon>Anguilliformes</taxon>
        <taxon>Anguillidae</taxon>
        <taxon>Anguilla</taxon>
    </lineage>
</organism>
<proteinExistence type="predicted"/>
<dbReference type="EMBL" id="GBXM01083931">
    <property type="protein sequence ID" value="JAH24646.1"/>
    <property type="molecule type" value="Transcribed_RNA"/>
</dbReference>
<dbReference type="AlphaFoldDB" id="A0A0E9R653"/>
<protein>
    <submittedName>
        <fullName evidence="1">Uncharacterized protein</fullName>
    </submittedName>
</protein>
<reference evidence="1" key="2">
    <citation type="journal article" date="2015" name="Fish Shellfish Immunol.">
        <title>Early steps in the European eel (Anguilla anguilla)-Vibrio vulnificus interaction in the gills: Role of the RtxA13 toxin.</title>
        <authorList>
            <person name="Callol A."/>
            <person name="Pajuelo D."/>
            <person name="Ebbesson L."/>
            <person name="Teles M."/>
            <person name="MacKenzie S."/>
            <person name="Amaro C."/>
        </authorList>
    </citation>
    <scope>NUCLEOTIDE SEQUENCE</scope>
</reference>
<accession>A0A0E9R653</accession>
<evidence type="ECO:0000313" key="1">
    <source>
        <dbReference type="EMBL" id="JAH24646.1"/>
    </source>
</evidence>